<dbReference type="Pfam" id="PF18545">
    <property type="entry name" value="HalOD1"/>
    <property type="match status" value="1"/>
</dbReference>
<dbReference type="AlphaFoldDB" id="A0AAP2Z5C2"/>
<evidence type="ECO:0000313" key="2">
    <source>
        <dbReference type="EMBL" id="MCU4750891.1"/>
    </source>
</evidence>
<sequence length="80" mass="8633">MGDEAFKREMDDDAITAVVEAVAAATDERPKDLEPLHNHVDGDALNQLTGGNGDVQIQFSYEGCNVVVDDEVVQVEPFDG</sequence>
<dbReference type="Proteomes" id="UP001321047">
    <property type="component" value="Unassembled WGS sequence"/>
</dbReference>
<reference evidence="2 3" key="1">
    <citation type="submission" date="2022-09" db="EMBL/GenBank/DDBJ databases">
        <title>Enrichment on poylsaccharides allowed isolation of novel metabolic and taxonomic groups of Haloarchaea.</title>
        <authorList>
            <person name="Sorokin D.Y."/>
            <person name="Elcheninov A.G."/>
            <person name="Khizhniak T.V."/>
            <person name="Kolganova T.V."/>
            <person name="Kublanov I.V."/>
        </authorList>
    </citation>
    <scope>NUCLEOTIDE SEQUENCE [LARGE SCALE GENOMIC DNA]</scope>
    <source>
        <strain evidence="2 3">AArc-curdl1</strain>
    </source>
</reference>
<name>A0AAP2Z5C2_9EURY</name>
<gene>
    <name evidence="2" type="ORF">OB919_02660</name>
</gene>
<dbReference type="RefSeq" id="WP_342806105.1">
    <property type="nucleotide sequence ID" value="NZ_JAOPJZ010000001.1"/>
</dbReference>
<proteinExistence type="predicted"/>
<evidence type="ECO:0000313" key="3">
    <source>
        <dbReference type="Proteomes" id="UP001321047"/>
    </source>
</evidence>
<feature type="domain" description="Halobacterial output" evidence="1">
    <location>
        <begin position="12"/>
        <end position="77"/>
    </location>
</feature>
<keyword evidence="3" id="KW-1185">Reference proteome</keyword>
<dbReference type="InterPro" id="IPR040624">
    <property type="entry name" value="HalOD1"/>
</dbReference>
<evidence type="ECO:0000259" key="1">
    <source>
        <dbReference type="Pfam" id="PF18545"/>
    </source>
</evidence>
<protein>
    <recommendedName>
        <fullName evidence="1">Halobacterial output domain-containing protein</fullName>
    </recommendedName>
</protein>
<organism evidence="2 3">
    <name type="scientific">Natronosalvus hydrolyticus</name>
    <dbReference type="NCBI Taxonomy" id="2979988"/>
    <lineage>
        <taxon>Archaea</taxon>
        <taxon>Methanobacteriati</taxon>
        <taxon>Methanobacteriota</taxon>
        <taxon>Stenosarchaea group</taxon>
        <taxon>Halobacteria</taxon>
        <taxon>Halobacteriales</taxon>
        <taxon>Natrialbaceae</taxon>
        <taxon>Natronosalvus</taxon>
    </lineage>
</organism>
<accession>A0AAP2Z5C2</accession>
<comment type="caution">
    <text evidence="2">The sequence shown here is derived from an EMBL/GenBank/DDBJ whole genome shotgun (WGS) entry which is preliminary data.</text>
</comment>
<dbReference type="EMBL" id="JAOPJZ010000001">
    <property type="protein sequence ID" value="MCU4750891.1"/>
    <property type="molecule type" value="Genomic_DNA"/>
</dbReference>